<organism evidence="3 4">
    <name type="scientific">Fulvitalea axinellae</name>
    <dbReference type="NCBI Taxonomy" id="1182444"/>
    <lineage>
        <taxon>Bacteria</taxon>
        <taxon>Pseudomonadati</taxon>
        <taxon>Bacteroidota</taxon>
        <taxon>Cytophagia</taxon>
        <taxon>Cytophagales</taxon>
        <taxon>Persicobacteraceae</taxon>
        <taxon>Fulvitalea</taxon>
    </lineage>
</organism>
<keyword evidence="4" id="KW-1185">Reference proteome</keyword>
<keyword evidence="3" id="KW-0614">Plasmid</keyword>
<dbReference type="KEGG" id="fax:FUAX_24480"/>
<dbReference type="EMBL" id="AP025319">
    <property type="protein sequence ID" value="BDD12502.1"/>
    <property type="molecule type" value="Genomic_DNA"/>
</dbReference>
<name>A0AAU9D4X5_9BACT</name>
<protein>
    <recommendedName>
        <fullName evidence="1">Tc1-like transposase DDE domain-containing protein</fullName>
    </recommendedName>
</protein>
<dbReference type="Proteomes" id="UP001348817">
    <property type="component" value="Plasmid pFA5"/>
</dbReference>
<evidence type="ECO:0000259" key="1">
    <source>
        <dbReference type="Pfam" id="PF13358"/>
    </source>
</evidence>
<accession>A0AAU9D4X5</accession>
<evidence type="ECO:0000313" key="4">
    <source>
        <dbReference type="Proteomes" id="UP001348817"/>
    </source>
</evidence>
<geneLocation type="plasmid" evidence="3 4">
    <name>pFA5</name>
</geneLocation>
<feature type="domain" description="Tc1-like transposase DDE" evidence="1">
    <location>
        <begin position="76"/>
        <end position="219"/>
    </location>
</feature>
<dbReference type="InterPro" id="IPR047655">
    <property type="entry name" value="Transpos_IS630-like"/>
</dbReference>
<gene>
    <name evidence="2" type="ORF">FUAX_24480</name>
    <name evidence="3" type="ORF">FUAX_49340</name>
</gene>
<dbReference type="EMBL" id="AP025314">
    <property type="protein sequence ID" value="BDD10016.1"/>
    <property type="molecule type" value="Genomic_DNA"/>
</dbReference>
<dbReference type="Proteomes" id="UP001348817">
    <property type="component" value="Chromosome"/>
</dbReference>
<dbReference type="AlphaFoldDB" id="A0AAU9D4X5"/>
<dbReference type="Gene3D" id="3.30.420.10">
    <property type="entry name" value="Ribonuclease H-like superfamily/Ribonuclease H"/>
    <property type="match status" value="1"/>
</dbReference>
<dbReference type="RefSeq" id="WP_338391596.1">
    <property type="nucleotide sequence ID" value="NZ_AP025314.1"/>
</dbReference>
<dbReference type="GO" id="GO:0003676">
    <property type="term" value="F:nucleic acid binding"/>
    <property type="evidence" value="ECO:0007669"/>
    <property type="project" value="InterPro"/>
</dbReference>
<sequence length="239" mass="27663">MDKNVPRSLCQVVQWAQENCSVTASRAVLSRLLRFAGYSYKRMRVSCSHKRDKVLFDFFKTEIQELKKMEDEGEIDLYSFDEMGVNLSPVVPYGWQKVGKTHRLSSMPSSNHTVVGFVNRKCDFHGFRVDGAATAETTVACINDFVDQIEKKTVVLIDNASIHKAIFVREKMVEWAGKGLFLQFIPAYSPELNFIERLWLEFKHRWLSKPNYFDSIEELTKAIDDVIRGIGTKYRINFE</sequence>
<evidence type="ECO:0000313" key="2">
    <source>
        <dbReference type="EMBL" id="BDD10016.1"/>
    </source>
</evidence>
<dbReference type="KEGG" id="fax:FUAX_49340"/>
<dbReference type="InterPro" id="IPR038717">
    <property type="entry name" value="Tc1-like_DDE_dom"/>
</dbReference>
<proteinExistence type="predicted"/>
<dbReference type="Pfam" id="PF13358">
    <property type="entry name" value="DDE_3"/>
    <property type="match status" value="1"/>
</dbReference>
<evidence type="ECO:0000313" key="3">
    <source>
        <dbReference type="EMBL" id="BDD12502.1"/>
    </source>
</evidence>
<reference evidence="3 4" key="1">
    <citation type="submission" date="2021-12" db="EMBL/GenBank/DDBJ databases">
        <title>Genome sequencing of bacteria with rrn-lacking chromosome and rrn-plasmid.</title>
        <authorList>
            <person name="Anda M."/>
            <person name="Iwasaki W."/>
        </authorList>
    </citation>
    <scope>NUCLEOTIDE SEQUENCE [LARGE SCALE GENOMIC DNA]</scope>
    <source>
        <strain evidence="3 4">DSM 100852</strain>
        <plasmid evidence="3 4">pFA5</plasmid>
    </source>
</reference>
<dbReference type="InterPro" id="IPR036397">
    <property type="entry name" value="RNaseH_sf"/>
</dbReference>
<dbReference type="NCBIfam" id="NF033545">
    <property type="entry name" value="transpos_IS630"/>
    <property type="match status" value="1"/>
</dbReference>